<reference evidence="1 2" key="1">
    <citation type="submission" date="2016-11" db="EMBL/GenBank/DDBJ databases">
        <authorList>
            <person name="Jaros S."/>
            <person name="Januszkiewicz K."/>
            <person name="Wedrychowicz H."/>
        </authorList>
    </citation>
    <scope>NUCLEOTIDE SEQUENCE [LARGE SCALE GENOMIC DNA]</scope>
    <source>
        <strain evidence="1 2">NF2</strain>
    </source>
</reference>
<dbReference type="AlphaFoldDB" id="A0A220MQX4"/>
<protein>
    <submittedName>
        <fullName evidence="1">Uncharacterized protein</fullName>
    </submittedName>
</protein>
<name>A0A220MQX4_9BACL</name>
<accession>A0A220MQX4</accession>
<organism evidence="1 2">
    <name type="scientific">Brevibacillus formosus</name>
    <dbReference type="NCBI Taxonomy" id="54913"/>
    <lineage>
        <taxon>Bacteria</taxon>
        <taxon>Bacillati</taxon>
        <taxon>Bacillota</taxon>
        <taxon>Bacilli</taxon>
        <taxon>Bacillales</taxon>
        <taxon>Paenibacillaceae</taxon>
        <taxon>Brevibacillus</taxon>
    </lineage>
</organism>
<dbReference type="Proteomes" id="UP000197781">
    <property type="component" value="Chromosome"/>
</dbReference>
<sequence>MINYSEIILPTTVKFFEAHSPYYALIKAKTKRLARLNYIAYVADDDGTLRDEIKEVSRDYALARYSRVVGEDNKQPSIKEVLENFQLDENSVLIIDPLLV</sequence>
<evidence type="ECO:0000313" key="2">
    <source>
        <dbReference type="Proteomes" id="UP000197781"/>
    </source>
</evidence>
<gene>
    <name evidence="1" type="ORF">BP422_13210</name>
</gene>
<dbReference type="KEGG" id="bfm:BP422_13210"/>
<dbReference type="EMBL" id="CP018145">
    <property type="protein sequence ID" value="ASJ57536.1"/>
    <property type="molecule type" value="Genomic_DNA"/>
</dbReference>
<evidence type="ECO:0000313" key="1">
    <source>
        <dbReference type="EMBL" id="ASJ57536.1"/>
    </source>
</evidence>
<proteinExistence type="predicted"/>